<dbReference type="OrthoDB" id="6253837at2759"/>
<name>A0A9W6YQW0_AMBMO</name>
<accession>A0A9W6YQW0</accession>
<gene>
    <name evidence="2" type="ORF">Amon01_000307500</name>
</gene>
<evidence type="ECO:0000313" key="2">
    <source>
        <dbReference type="EMBL" id="GMG25208.1"/>
    </source>
</evidence>
<dbReference type="Proteomes" id="UP001165063">
    <property type="component" value="Unassembled WGS sequence"/>
</dbReference>
<organism evidence="2 3">
    <name type="scientific">Ambrosiozyma monospora</name>
    <name type="common">Yeast</name>
    <name type="synonym">Endomycopsis monosporus</name>
    <dbReference type="NCBI Taxonomy" id="43982"/>
    <lineage>
        <taxon>Eukaryota</taxon>
        <taxon>Fungi</taxon>
        <taxon>Dikarya</taxon>
        <taxon>Ascomycota</taxon>
        <taxon>Saccharomycotina</taxon>
        <taxon>Pichiomycetes</taxon>
        <taxon>Pichiales</taxon>
        <taxon>Pichiaceae</taxon>
        <taxon>Ambrosiozyma</taxon>
    </lineage>
</organism>
<keyword evidence="3" id="KW-1185">Reference proteome</keyword>
<dbReference type="AlphaFoldDB" id="A0A9W6YQW0"/>
<evidence type="ECO:0000256" key="1">
    <source>
        <dbReference type="SAM" id="MobiDB-lite"/>
    </source>
</evidence>
<feature type="compositionally biased region" description="Basic and acidic residues" evidence="1">
    <location>
        <begin position="250"/>
        <end position="259"/>
    </location>
</feature>
<feature type="region of interest" description="Disordered" evidence="1">
    <location>
        <begin position="245"/>
        <end position="300"/>
    </location>
</feature>
<proteinExistence type="predicted"/>
<reference evidence="2" key="1">
    <citation type="submission" date="2023-04" db="EMBL/GenBank/DDBJ databases">
        <title>Ambrosiozyma monospora NBRC 1965.</title>
        <authorList>
            <person name="Ichikawa N."/>
            <person name="Sato H."/>
            <person name="Tonouchi N."/>
        </authorList>
    </citation>
    <scope>NUCLEOTIDE SEQUENCE</scope>
    <source>
        <strain evidence="2">NBRC 1965</strain>
    </source>
</reference>
<protein>
    <submittedName>
        <fullName evidence="2">Unnamed protein product</fullName>
    </submittedName>
</protein>
<evidence type="ECO:0000313" key="3">
    <source>
        <dbReference type="Proteomes" id="UP001165063"/>
    </source>
</evidence>
<sequence>MTETPASLPPAGPSVATTVATETISPSVERLNRKSGFNSFFNQSLNYFTDRVERGFITKNIFKIVLDENFNFRQKYKTYSIPAKENSVMRMYFMKMVSQKFFCTASSNENAMGILYELSSFCGYIKSSTTIFNELNDMFLSFHEPFQLKLELQAILLMCRLSSAPFLESSILEITVSRCPDMLSAFIESFYATKTADRKIDDFCSDLKVFYYRNPAVKARVTKALVGDSGARGNATPTVAIIDNVSENDNGSRDFDTTRGGRNANRSGRGGRGNRRGRGGRDSINFHPYQNKASDSVTKRRGQQCHNCGQYGHFQTDRVCPVFGLGFEEKMKVINKLQRHENHHQIGKIEFDENHHQIGKIEFGDYEKNY</sequence>
<dbReference type="EMBL" id="BSXU01001231">
    <property type="protein sequence ID" value="GMG25208.1"/>
    <property type="molecule type" value="Genomic_DNA"/>
</dbReference>
<comment type="caution">
    <text evidence="2">The sequence shown here is derived from an EMBL/GenBank/DDBJ whole genome shotgun (WGS) entry which is preliminary data.</text>
</comment>